<reference evidence="2 3" key="1">
    <citation type="journal article" date="2013" name="Mar. Genomics">
        <title>Expression of sulfatases in Rhodopirellula baltica and the diversity of sulfatases in the genus Rhodopirellula.</title>
        <authorList>
            <person name="Wegner C.E."/>
            <person name="Richter-Heitmann T."/>
            <person name="Klindworth A."/>
            <person name="Klockow C."/>
            <person name="Richter M."/>
            <person name="Achstetter T."/>
            <person name="Glockner F.O."/>
            <person name="Harder J."/>
        </authorList>
    </citation>
    <scope>NUCLEOTIDE SEQUENCE [LARGE SCALE GENOMIC DNA]</scope>
    <source>
        <strain evidence="2 3">SH28</strain>
    </source>
</reference>
<feature type="compositionally biased region" description="Basic and acidic residues" evidence="1">
    <location>
        <begin position="1"/>
        <end position="18"/>
    </location>
</feature>
<dbReference type="EMBL" id="AMCW01000173">
    <property type="protein sequence ID" value="EKJ98654.1"/>
    <property type="molecule type" value="Genomic_DNA"/>
</dbReference>
<evidence type="ECO:0000313" key="2">
    <source>
        <dbReference type="EMBL" id="EKJ98654.1"/>
    </source>
</evidence>
<feature type="region of interest" description="Disordered" evidence="1">
    <location>
        <begin position="1"/>
        <end position="20"/>
    </location>
</feature>
<comment type="caution">
    <text evidence="2">The sequence shown here is derived from an EMBL/GenBank/DDBJ whole genome shotgun (WGS) entry which is preliminary data.</text>
</comment>
<dbReference type="AlphaFoldDB" id="K5C766"/>
<proteinExistence type="predicted"/>
<name>K5C766_RHOBT</name>
<evidence type="ECO:0000313" key="3">
    <source>
        <dbReference type="Proteomes" id="UP000007993"/>
    </source>
</evidence>
<evidence type="ECO:0000256" key="1">
    <source>
        <dbReference type="SAM" id="MobiDB-lite"/>
    </source>
</evidence>
<evidence type="ECO:0008006" key="4">
    <source>
        <dbReference type="Google" id="ProtNLM"/>
    </source>
</evidence>
<organism evidence="2 3">
    <name type="scientific">Rhodopirellula baltica SH28</name>
    <dbReference type="NCBI Taxonomy" id="993517"/>
    <lineage>
        <taxon>Bacteria</taxon>
        <taxon>Pseudomonadati</taxon>
        <taxon>Planctomycetota</taxon>
        <taxon>Planctomycetia</taxon>
        <taxon>Pirellulales</taxon>
        <taxon>Pirellulaceae</taxon>
        <taxon>Rhodopirellula</taxon>
    </lineage>
</organism>
<dbReference type="PATRIC" id="fig|993517.3.peg.6461"/>
<dbReference type="Gene3D" id="3.30.360.10">
    <property type="entry name" value="Dihydrodipicolinate Reductase, domain 2"/>
    <property type="match status" value="1"/>
</dbReference>
<dbReference type="Proteomes" id="UP000007993">
    <property type="component" value="Unassembled WGS sequence"/>
</dbReference>
<gene>
    <name evidence="2" type="ORF">RBSH_05967</name>
</gene>
<protein>
    <recommendedName>
        <fullName evidence="4">Gfo/Idh/MocA-like oxidoreductase C-terminal domain-containing protein</fullName>
    </recommendedName>
</protein>
<sequence length="45" mass="5097">MDHFSRDILEDRKPRTPGEEGLADMRVLAAMAQSIRDGRAVQLNE</sequence>
<accession>K5C766</accession>